<dbReference type="Pfam" id="PF19031">
    <property type="entry name" value="Intu_longin_1"/>
    <property type="match status" value="1"/>
</dbReference>
<evidence type="ECO:0000256" key="1">
    <source>
        <dbReference type="ARBA" id="ARBA00005352"/>
    </source>
</evidence>
<reference evidence="5" key="1">
    <citation type="submission" date="2020-06" db="EMBL/GenBank/DDBJ databases">
        <title>A chromosome-scale genome assembly of Talaromyces rugulosus W13939.</title>
        <authorList>
            <person name="Wang B."/>
            <person name="Guo L."/>
            <person name="Ye K."/>
            <person name="Wang L."/>
        </authorList>
    </citation>
    <scope>NUCLEOTIDE SEQUENCE [LARGE SCALE GENOMIC DNA]</scope>
    <source>
        <strain evidence="5">W13939</strain>
    </source>
</reference>
<organism evidence="4 5">
    <name type="scientific">Talaromyces rugulosus</name>
    <name type="common">Penicillium rugulosum</name>
    <dbReference type="NCBI Taxonomy" id="121627"/>
    <lineage>
        <taxon>Eukaryota</taxon>
        <taxon>Fungi</taxon>
        <taxon>Dikarya</taxon>
        <taxon>Ascomycota</taxon>
        <taxon>Pezizomycotina</taxon>
        <taxon>Eurotiomycetes</taxon>
        <taxon>Eurotiomycetidae</taxon>
        <taxon>Eurotiales</taxon>
        <taxon>Trichocomaceae</taxon>
        <taxon>Talaromyces</taxon>
        <taxon>Talaromyces sect. Islandici</taxon>
    </lineage>
</organism>
<dbReference type="GeneID" id="55990861"/>
<dbReference type="InterPro" id="IPR013176">
    <property type="entry name" value="Ccz1"/>
</dbReference>
<dbReference type="GO" id="GO:0016192">
    <property type="term" value="P:vesicle-mediated transport"/>
    <property type="evidence" value="ECO:0007669"/>
    <property type="project" value="InterPro"/>
</dbReference>
<dbReference type="PANTHER" id="PTHR13056:SF0">
    <property type="entry name" value="VACUOLAR FUSION PROTEIN CCZ1 HOMOLOG-RELATED"/>
    <property type="match status" value="1"/>
</dbReference>
<dbReference type="OrthoDB" id="240546at2759"/>
<feature type="region of interest" description="Disordered" evidence="2">
    <location>
        <begin position="421"/>
        <end position="448"/>
    </location>
</feature>
<feature type="compositionally biased region" description="Polar residues" evidence="2">
    <location>
        <begin position="38"/>
        <end position="51"/>
    </location>
</feature>
<dbReference type="AlphaFoldDB" id="A0A7H8QS28"/>
<evidence type="ECO:0000256" key="2">
    <source>
        <dbReference type="SAM" id="MobiDB-lite"/>
    </source>
</evidence>
<evidence type="ECO:0000313" key="4">
    <source>
        <dbReference type="EMBL" id="QKX56255.1"/>
    </source>
</evidence>
<name>A0A7H8QS28_TALRU</name>
<feature type="region of interest" description="Disordered" evidence="2">
    <location>
        <begin position="464"/>
        <end position="488"/>
    </location>
</feature>
<feature type="compositionally biased region" description="Basic residues" evidence="2">
    <location>
        <begin position="328"/>
        <end position="338"/>
    </location>
</feature>
<evidence type="ECO:0000313" key="5">
    <source>
        <dbReference type="Proteomes" id="UP000509510"/>
    </source>
</evidence>
<feature type="domain" description="CCZ1/INTU/HSP4 first Longin" evidence="3">
    <location>
        <begin position="15"/>
        <end position="120"/>
    </location>
</feature>
<feature type="compositionally biased region" description="Polar residues" evidence="2">
    <location>
        <begin position="375"/>
        <end position="386"/>
    </location>
</feature>
<gene>
    <name evidence="4" type="ORF">TRUGW13939_03356</name>
</gene>
<proteinExistence type="inferred from homology"/>
<dbReference type="InterPro" id="IPR043987">
    <property type="entry name" value="CCZ1/INTU/HSP4_longin_1"/>
</dbReference>
<sequence>MTESEPVSVVPAQLAFLTIYNPSLGNTDETIEDQIVFYSSQPTRPRSNAGTSAEDPASGEHKDDTNQRLRQVGLAQGMVNFAKNFSGGKAVDNIETEKSRVVLDELETGWWILVSIDLTRLPSSNTSSDFIPSRTEYSSRELFPPQSIIQQLRRAHSIFLLHHDISLDNLYKRVGRQTFCKFLNRFWSKFIRNWLVLLNGNPAVDIFNGIKLALGGELGIGVGEEEWGSGEREVLEDFVSRTNGLVDLVVSRFGDIPEKANHDNSNTESETQPWLGSDHIPQPSDGVIFSGVGSLSQNSLARISHWMEWIYRYGGAAYGVDENPASVRRQRKTTKRRPTAGISPLPHHKKSKSKSQTQSGRTSPGIPPPLVIATAPSTPSQPQTENQEIEDSMFGTEALMKYLTLGYGSAWKFPNLATNDSTETTDTANSPGKDTAGQPISGDNQTDESLGKFIIGLKDDLEEEMSDEDSAEGVAPGTPHVQGEAKNNAERSYKKLQVLVYVRRPFMFIFLFDLRTPSLSLPSFYRSIHHQLGPLQRPLLSSTSPHNVYRRIQLSDAEQPGNGKRALSIIENPIYDLIYDPSNLTVRSSIPNIPEPGIGGGPSTYASPFASPGNNNGHDKWTRVEALNVHSQFLSTYTDTRSRPLEMERTCKTSRGWWLVWVRVNDGDDHHHHQSVTPSQTDQEQPASFKEAFLVRKASDSLSSAASARQSRGGGSSGVRFLRDLSGASSSLGALDFNNGHSNTAPGKLAEGLGLDAHKYIESLLSLNK</sequence>
<feature type="region of interest" description="Disordered" evidence="2">
    <location>
        <begin position="324"/>
        <end position="387"/>
    </location>
</feature>
<dbReference type="PANTHER" id="PTHR13056">
    <property type="entry name" value="VACUOLAR FUSION PROTEIN CCZ1 HOMOLOG-RELATED"/>
    <property type="match status" value="1"/>
</dbReference>
<dbReference type="RefSeq" id="XP_035342433.1">
    <property type="nucleotide sequence ID" value="XM_035486540.1"/>
</dbReference>
<protein>
    <recommendedName>
        <fullName evidence="3">CCZ1/INTU/HSP4 first Longin domain-containing protein</fullName>
    </recommendedName>
</protein>
<dbReference type="GO" id="GO:0035658">
    <property type="term" value="C:Mon1-Ccz1 complex"/>
    <property type="evidence" value="ECO:0007669"/>
    <property type="project" value="InterPro"/>
</dbReference>
<feature type="region of interest" description="Disordered" evidence="2">
    <location>
        <begin position="259"/>
        <end position="280"/>
    </location>
</feature>
<dbReference type="EMBL" id="CP055899">
    <property type="protein sequence ID" value="QKX56255.1"/>
    <property type="molecule type" value="Genomic_DNA"/>
</dbReference>
<feature type="compositionally biased region" description="Polar residues" evidence="2">
    <location>
        <begin position="421"/>
        <end position="432"/>
    </location>
</feature>
<evidence type="ECO:0000259" key="3">
    <source>
        <dbReference type="Pfam" id="PF19031"/>
    </source>
</evidence>
<dbReference type="KEGG" id="trg:TRUGW13939_03356"/>
<feature type="compositionally biased region" description="Polar residues" evidence="2">
    <location>
        <begin position="263"/>
        <end position="274"/>
    </location>
</feature>
<comment type="similarity">
    <text evidence="1">Belongs to the CCZ1 family.</text>
</comment>
<dbReference type="Proteomes" id="UP000509510">
    <property type="component" value="Chromosome II"/>
</dbReference>
<keyword evidence="5" id="KW-1185">Reference proteome</keyword>
<accession>A0A7H8QS28</accession>
<feature type="region of interest" description="Disordered" evidence="2">
    <location>
        <begin position="38"/>
        <end position="65"/>
    </location>
</feature>